<accession>A0A011WMN3</accession>
<feature type="region of interest" description="Disordered" evidence="1">
    <location>
        <begin position="57"/>
        <end position="99"/>
    </location>
</feature>
<dbReference type="Proteomes" id="UP000021369">
    <property type="component" value="Unassembled WGS sequence"/>
</dbReference>
<dbReference type="AlphaFoldDB" id="A0A011WMN3"/>
<organism evidence="3 5">
    <name type="scientific">Ruminococcus albus SY3</name>
    <dbReference type="NCBI Taxonomy" id="1341156"/>
    <lineage>
        <taxon>Bacteria</taxon>
        <taxon>Bacillati</taxon>
        <taxon>Bacillota</taxon>
        <taxon>Clostridia</taxon>
        <taxon>Eubacteriales</taxon>
        <taxon>Oscillospiraceae</taxon>
        <taxon>Ruminococcus</taxon>
    </lineage>
</organism>
<evidence type="ECO:0000259" key="2">
    <source>
        <dbReference type="Pfam" id="PF01551"/>
    </source>
</evidence>
<dbReference type="PANTHER" id="PTHR21666">
    <property type="entry name" value="PEPTIDASE-RELATED"/>
    <property type="match status" value="1"/>
</dbReference>
<feature type="compositionally biased region" description="Basic and acidic residues" evidence="1">
    <location>
        <begin position="74"/>
        <end position="88"/>
    </location>
</feature>
<evidence type="ECO:0000313" key="4">
    <source>
        <dbReference type="EMBL" id="EXM38776.1"/>
    </source>
</evidence>
<protein>
    <submittedName>
        <fullName evidence="3">Peptidase M23</fullName>
    </submittedName>
</protein>
<feature type="domain" description="M23ase beta-sheet core" evidence="2">
    <location>
        <begin position="129"/>
        <end position="227"/>
    </location>
</feature>
<gene>
    <name evidence="4" type="ORF">RASY3_10450</name>
    <name evidence="3" type="ORF">RASY3_19140</name>
</gene>
<comment type="caution">
    <text evidence="3">The sequence shown here is derived from an EMBL/GenBank/DDBJ whole genome shotgun (WGS) entry which is preliminary data.</text>
</comment>
<dbReference type="Gene3D" id="2.70.70.10">
    <property type="entry name" value="Glucose Permease (Domain IIA)"/>
    <property type="match status" value="1"/>
</dbReference>
<dbReference type="InterPro" id="IPR011055">
    <property type="entry name" value="Dup_hybrid_motif"/>
</dbReference>
<dbReference type="CDD" id="cd12797">
    <property type="entry name" value="M23_peptidase"/>
    <property type="match status" value="1"/>
</dbReference>
<dbReference type="EMBL" id="JEOB01000003">
    <property type="protein sequence ID" value="EXM38776.1"/>
    <property type="molecule type" value="Genomic_DNA"/>
</dbReference>
<evidence type="ECO:0000313" key="5">
    <source>
        <dbReference type="Proteomes" id="UP000021369"/>
    </source>
</evidence>
<dbReference type="GO" id="GO:0004222">
    <property type="term" value="F:metalloendopeptidase activity"/>
    <property type="evidence" value="ECO:0007669"/>
    <property type="project" value="TreeGrafter"/>
</dbReference>
<keyword evidence="5" id="KW-1185">Reference proteome</keyword>
<dbReference type="PANTHER" id="PTHR21666:SF270">
    <property type="entry name" value="MUREIN HYDROLASE ACTIVATOR ENVC"/>
    <property type="match status" value="1"/>
</dbReference>
<dbReference type="InterPro" id="IPR016047">
    <property type="entry name" value="M23ase_b-sheet_dom"/>
</dbReference>
<dbReference type="EMBL" id="JEOB01000004">
    <property type="protein sequence ID" value="EXM38305.1"/>
    <property type="molecule type" value="Genomic_DNA"/>
</dbReference>
<sequence>MGNFLTDSKLGKRLGTKGVCITLGASLIALAGAGAAAYNKAVEELNSTIVQDVPRAAEQADNKKSGVQKPAESPADKKDSSSDFKDEASSMISDDIKTQPNVMPVNGDIINPFSEGELVKDSTLGVWRTHDGVDIKADVGTPVKAMNKGTVIEVREDPLWGNCIVIDHGSGVTGYYYSLSKAMNVVEGDRVNAGEVIGAVGDTAECEAAELSHLHFALKKNGSWIDPIEYIGIKYNK</sequence>
<dbReference type="PATRIC" id="fig|1341156.4.peg.2032"/>
<dbReference type="SUPFAM" id="SSF51261">
    <property type="entry name" value="Duplicated hybrid motif"/>
    <property type="match status" value="1"/>
</dbReference>
<proteinExistence type="predicted"/>
<dbReference type="Pfam" id="PF01551">
    <property type="entry name" value="Peptidase_M23"/>
    <property type="match status" value="1"/>
</dbReference>
<dbReference type="RefSeq" id="WP_037287945.1">
    <property type="nucleotide sequence ID" value="NZ_JEOB01000003.1"/>
</dbReference>
<name>A0A011WMN3_RUMAL</name>
<evidence type="ECO:0000256" key="1">
    <source>
        <dbReference type="SAM" id="MobiDB-lite"/>
    </source>
</evidence>
<dbReference type="OrthoDB" id="9801106at2"/>
<dbReference type="InterPro" id="IPR050570">
    <property type="entry name" value="Cell_wall_metabolism_enzyme"/>
</dbReference>
<evidence type="ECO:0000313" key="3">
    <source>
        <dbReference type="EMBL" id="EXM38305.1"/>
    </source>
</evidence>
<reference evidence="3 5" key="1">
    <citation type="submission" date="2013-06" db="EMBL/GenBank/DDBJ databases">
        <title>Rumen cellulosomics: divergent fiber-degrading strategies revealed by comparative genome-wide analysis of six Ruminococcal strains.</title>
        <authorList>
            <person name="Dassa B."/>
            <person name="Borovok I."/>
            <person name="Lamed R."/>
            <person name="Flint H."/>
            <person name="Yeoman C.J."/>
            <person name="White B."/>
            <person name="Bayer E.A."/>
        </authorList>
    </citation>
    <scope>NUCLEOTIDE SEQUENCE [LARGE SCALE GENOMIC DNA]</scope>
    <source>
        <strain evidence="3 5">SY3</strain>
    </source>
</reference>